<dbReference type="PANTHER" id="PTHR47992">
    <property type="entry name" value="PROTEIN PHOSPHATASE"/>
    <property type="match status" value="1"/>
</dbReference>
<dbReference type="SMART" id="SM00332">
    <property type="entry name" value="PP2Cc"/>
    <property type="match status" value="1"/>
</dbReference>
<proteinExistence type="predicted"/>
<dbReference type="GO" id="GO:0004722">
    <property type="term" value="F:protein serine/threonine phosphatase activity"/>
    <property type="evidence" value="ECO:0007669"/>
    <property type="project" value="UniProtKB-EC"/>
</dbReference>
<dbReference type="Proteomes" id="UP000517759">
    <property type="component" value="Unassembled WGS sequence"/>
</dbReference>
<comment type="caution">
    <text evidence="3">The sequence shown here is derived from an EMBL/GenBank/DDBJ whole genome shotgun (WGS) entry which is preliminary data.</text>
</comment>
<feature type="domain" description="PPM-type phosphatase" evidence="2">
    <location>
        <begin position="28"/>
        <end position="258"/>
    </location>
</feature>
<dbReference type="CDD" id="cd00143">
    <property type="entry name" value="PP2Cc"/>
    <property type="match status" value="1"/>
</dbReference>
<evidence type="ECO:0000313" key="4">
    <source>
        <dbReference type="Proteomes" id="UP000517759"/>
    </source>
</evidence>
<sequence length="295" mass="30796">MTSPLDAPGAPAGDGAALDGGGPVFRFETGFVSHRGRVRTENEDRCFAAPEIGVFTVADGMGGHADGAFASETVVEALASIGTAVSAADLMARLEDRILRANSVLWSAGEKRGTPVGSTVAVLLIFGADYACVWSGDSRIYRVRAGSIVQLTRDHTEGRDLFEQGLLTKEQSVNWPRRHVITRAVGARELPEVELEQGAVQAGDVFVICSDGLTGPLSDEDILLAAGTSAPQWACDALLSLALDRGAPDNVTVVIVRCGQAAAGGRPRPPVRPDRNIDVTNATVAQPGPSAKGRS</sequence>
<dbReference type="EMBL" id="JACIDN010000003">
    <property type="protein sequence ID" value="MBB3902367.1"/>
    <property type="molecule type" value="Genomic_DNA"/>
</dbReference>
<gene>
    <name evidence="3" type="ORF">GGR33_001862</name>
</gene>
<dbReference type="SUPFAM" id="SSF81606">
    <property type="entry name" value="PP2C-like"/>
    <property type="match status" value="1"/>
</dbReference>
<organism evidence="3 4">
    <name type="scientific">Methylobacterium brachythecii</name>
    <dbReference type="NCBI Taxonomy" id="1176177"/>
    <lineage>
        <taxon>Bacteria</taxon>
        <taxon>Pseudomonadati</taxon>
        <taxon>Pseudomonadota</taxon>
        <taxon>Alphaproteobacteria</taxon>
        <taxon>Hyphomicrobiales</taxon>
        <taxon>Methylobacteriaceae</taxon>
        <taxon>Methylobacterium</taxon>
    </lineage>
</organism>
<dbReference type="InterPro" id="IPR036457">
    <property type="entry name" value="PPM-type-like_dom_sf"/>
</dbReference>
<protein>
    <submittedName>
        <fullName evidence="3">Protein phosphatase</fullName>
        <ecNumber evidence="3">3.1.3.16</ecNumber>
    </submittedName>
</protein>
<dbReference type="AlphaFoldDB" id="A0A7W6AFK1"/>
<dbReference type="RefSeq" id="WP_183504231.1">
    <property type="nucleotide sequence ID" value="NZ_BSPG01000001.1"/>
</dbReference>
<reference evidence="3 4" key="1">
    <citation type="submission" date="2020-08" db="EMBL/GenBank/DDBJ databases">
        <title>Genomic Encyclopedia of Type Strains, Phase IV (KMG-IV): sequencing the most valuable type-strain genomes for metagenomic binning, comparative biology and taxonomic classification.</title>
        <authorList>
            <person name="Goeker M."/>
        </authorList>
    </citation>
    <scope>NUCLEOTIDE SEQUENCE [LARGE SCALE GENOMIC DNA]</scope>
    <source>
        <strain evidence="3 4">DSM 24105</strain>
    </source>
</reference>
<name>A0A7W6AFK1_9HYPH</name>
<dbReference type="Pfam" id="PF13672">
    <property type="entry name" value="PP2C_2"/>
    <property type="match status" value="1"/>
</dbReference>
<dbReference type="EC" id="3.1.3.16" evidence="3"/>
<dbReference type="Gene3D" id="3.60.40.10">
    <property type="entry name" value="PPM-type phosphatase domain"/>
    <property type="match status" value="1"/>
</dbReference>
<feature type="region of interest" description="Disordered" evidence="1">
    <location>
        <begin position="263"/>
        <end position="295"/>
    </location>
</feature>
<dbReference type="PROSITE" id="PS51746">
    <property type="entry name" value="PPM_2"/>
    <property type="match status" value="1"/>
</dbReference>
<dbReference type="InterPro" id="IPR001932">
    <property type="entry name" value="PPM-type_phosphatase-like_dom"/>
</dbReference>
<dbReference type="SMART" id="SM00331">
    <property type="entry name" value="PP2C_SIG"/>
    <property type="match status" value="1"/>
</dbReference>
<evidence type="ECO:0000256" key="1">
    <source>
        <dbReference type="SAM" id="MobiDB-lite"/>
    </source>
</evidence>
<evidence type="ECO:0000259" key="2">
    <source>
        <dbReference type="PROSITE" id="PS51746"/>
    </source>
</evidence>
<dbReference type="InterPro" id="IPR015655">
    <property type="entry name" value="PP2C"/>
</dbReference>
<keyword evidence="3" id="KW-0378">Hydrolase</keyword>
<evidence type="ECO:0000313" key="3">
    <source>
        <dbReference type="EMBL" id="MBB3902367.1"/>
    </source>
</evidence>
<accession>A0A7W6AFK1</accession>